<dbReference type="InParanoid" id="A0LWX1"/>
<dbReference type="GO" id="GO:0005886">
    <property type="term" value="C:plasma membrane"/>
    <property type="evidence" value="ECO:0007669"/>
    <property type="project" value="UniProtKB-SubCell"/>
</dbReference>
<gene>
    <name evidence="3" type="ordered locus">Acel_2159</name>
</gene>
<accession>A0LWX1</accession>
<dbReference type="NCBIfam" id="TIGR00278">
    <property type="entry name" value="membrane protein insertion efficiency factor YidD"/>
    <property type="match status" value="1"/>
</dbReference>
<reference evidence="3 4" key="1">
    <citation type="journal article" date="2009" name="Genome Res.">
        <title>Complete genome of the cellulolytic thermophile Acidothermus cellulolyticus 11B provides insights into its ecophysiological and evolutionary adaptations.</title>
        <authorList>
            <person name="Barabote R.D."/>
            <person name="Xie G."/>
            <person name="Leu D.H."/>
            <person name="Normand P."/>
            <person name="Necsulea A."/>
            <person name="Daubin V."/>
            <person name="Medigue C."/>
            <person name="Adney W.S."/>
            <person name="Xu X.C."/>
            <person name="Lapidus A."/>
            <person name="Parales R.E."/>
            <person name="Detter C."/>
            <person name="Pujic P."/>
            <person name="Bruce D."/>
            <person name="Lavire C."/>
            <person name="Challacombe J.F."/>
            <person name="Brettin T.S."/>
            <person name="Berry A.M."/>
        </authorList>
    </citation>
    <scope>NUCLEOTIDE SEQUENCE [LARGE SCALE GENOMIC DNA]</scope>
    <source>
        <strain evidence="4">ATCC 43068 / DSM 8971 / 11B</strain>
    </source>
</reference>
<dbReference type="HAMAP" id="MF_00386">
    <property type="entry name" value="UPF0161_YidD"/>
    <property type="match status" value="1"/>
</dbReference>
<sequence length="110" mass="12219">MDARLPKLSSIVVRRPLTALVVLPIRGYQIVISPLLGPRCRFVPSCSAYAVEAIIRHGVLRGGWLSTRRLLRCHPWHPGGFDPVPPRRTTKSPQRVSATPDEGVAPCRTY</sequence>
<feature type="region of interest" description="Disordered" evidence="2">
    <location>
        <begin position="77"/>
        <end position="110"/>
    </location>
</feature>
<evidence type="ECO:0000313" key="3">
    <source>
        <dbReference type="EMBL" id="ABK53931.1"/>
    </source>
</evidence>
<dbReference type="SMART" id="SM01234">
    <property type="entry name" value="Haemolytic"/>
    <property type="match status" value="1"/>
</dbReference>
<organism evidence="3 4">
    <name type="scientific">Acidothermus cellulolyticus (strain ATCC 43068 / DSM 8971 / 11B)</name>
    <dbReference type="NCBI Taxonomy" id="351607"/>
    <lineage>
        <taxon>Bacteria</taxon>
        <taxon>Bacillati</taxon>
        <taxon>Actinomycetota</taxon>
        <taxon>Actinomycetes</taxon>
        <taxon>Acidothermales</taxon>
        <taxon>Acidothermaceae</taxon>
        <taxon>Acidothermus</taxon>
    </lineage>
</organism>
<evidence type="ECO:0000256" key="2">
    <source>
        <dbReference type="SAM" id="MobiDB-lite"/>
    </source>
</evidence>
<comment type="similarity">
    <text evidence="1">Belongs to the UPF0161 family.</text>
</comment>
<dbReference type="EMBL" id="CP000481">
    <property type="protein sequence ID" value="ABK53931.1"/>
    <property type="molecule type" value="Genomic_DNA"/>
</dbReference>
<dbReference type="PANTHER" id="PTHR33383">
    <property type="entry name" value="MEMBRANE PROTEIN INSERTION EFFICIENCY FACTOR-RELATED"/>
    <property type="match status" value="1"/>
</dbReference>
<comment type="function">
    <text evidence="1">Could be involved in insertion of integral membrane proteins into the membrane.</text>
</comment>
<dbReference type="PANTHER" id="PTHR33383:SF1">
    <property type="entry name" value="MEMBRANE PROTEIN INSERTION EFFICIENCY FACTOR-RELATED"/>
    <property type="match status" value="1"/>
</dbReference>
<evidence type="ECO:0000313" key="4">
    <source>
        <dbReference type="Proteomes" id="UP000008221"/>
    </source>
</evidence>
<proteinExistence type="inferred from homology"/>
<keyword evidence="1" id="KW-0472">Membrane</keyword>
<name>A0LWX1_ACIC1</name>
<dbReference type="KEGG" id="ace:Acel_2159"/>
<keyword evidence="1" id="KW-1003">Cell membrane</keyword>
<dbReference type="FunCoup" id="A0LWX1">
    <property type="interactions" value="24"/>
</dbReference>
<dbReference type="Pfam" id="PF01809">
    <property type="entry name" value="YidD"/>
    <property type="match status" value="1"/>
</dbReference>
<dbReference type="STRING" id="351607.Acel_2159"/>
<evidence type="ECO:0000256" key="1">
    <source>
        <dbReference type="HAMAP-Rule" id="MF_00386"/>
    </source>
</evidence>
<dbReference type="Proteomes" id="UP000008221">
    <property type="component" value="Chromosome"/>
</dbReference>
<keyword evidence="4" id="KW-1185">Reference proteome</keyword>
<dbReference type="InterPro" id="IPR002696">
    <property type="entry name" value="Membr_insert_effic_factor_YidD"/>
</dbReference>
<protein>
    <recommendedName>
        <fullName evidence="1">Putative membrane protein insertion efficiency factor</fullName>
    </recommendedName>
</protein>
<dbReference type="OrthoDB" id="9801753at2"/>
<dbReference type="eggNOG" id="COG0759">
    <property type="taxonomic scope" value="Bacteria"/>
</dbReference>
<dbReference type="AlphaFoldDB" id="A0LWX1"/>
<comment type="subcellular location">
    <subcellularLocation>
        <location evidence="1">Cell membrane</location>
        <topology evidence="1">Peripheral membrane protein</topology>
        <orientation evidence="1">Cytoplasmic side</orientation>
    </subcellularLocation>
</comment>
<dbReference type="HOGENOM" id="CLU_144811_2_1_11"/>